<feature type="region of interest" description="Disordered" evidence="2">
    <location>
        <begin position="1"/>
        <end position="34"/>
    </location>
</feature>
<dbReference type="PANTHER" id="PTHR36890">
    <property type="entry name" value="PROTEIN CYCLOPS"/>
    <property type="match status" value="1"/>
</dbReference>
<gene>
    <name evidence="3" type="ORF">C3L33_00639</name>
</gene>
<proteinExistence type="predicted"/>
<feature type="compositionally biased region" description="Polar residues" evidence="2">
    <location>
        <begin position="320"/>
        <end position="329"/>
    </location>
</feature>
<dbReference type="OrthoDB" id="1737017at2759"/>
<evidence type="ECO:0000256" key="2">
    <source>
        <dbReference type="SAM" id="MobiDB-lite"/>
    </source>
</evidence>
<feature type="coiled-coil region" evidence="1">
    <location>
        <begin position="365"/>
        <end position="392"/>
    </location>
</feature>
<evidence type="ECO:0000313" key="3">
    <source>
        <dbReference type="EMBL" id="KAE9467472.1"/>
    </source>
</evidence>
<keyword evidence="4" id="KW-1185">Reference proteome</keyword>
<keyword evidence="1" id="KW-0175">Coiled coil</keyword>
<feature type="non-terminal residue" evidence="3">
    <location>
        <position position="1"/>
    </location>
</feature>
<evidence type="ECO:0000256" key="1">
    <source>
        <dbReference type="SAM" id="Coils"/>
    </source>
</evidence>
<dbReference type="InterPro" id="IPR040036">
    <property type="entry name" value="CYCLOPS"/>
</dbReference>
<dbReference type="GO" id="GO:0043565">
    <property type="term" value="F:sequence-specific DNA binding"/>
    <property type="evidence" value="ECO:0007669"/>
    <property type="project" value="InterPro"/>
</dbReference>
<dbReference type="PANTHER" id="PTHR36890:SF1">
    <property type="entry name" value="PROTEIN CYCLOPS"/>
    <property type="match status" value="1"/>
</dbReference>
<dbReference type="AlphaFoldDB" id="A0A6A4MEQ7"/>
<sequence length="396" mass="43573">MLNGGNKGSSGNGSFIKPAARQKNSSALQSQGVQRIEVEKNSMETEGRGYSDFYRNTSEDLFFKSLMESSMGMPAPTMEVLGFKNLSNSFRADSEELFKSWLTNGEASIKAAIVKEQFATSKFIFKSLLFYEYYDRGDMVNASSHLNLRRYVAMQNSQTPFGMEAMHNVTGHSVNNSKQELENPNPNGFGNASFCDIPNQFSSFMSPTNSSSSTFNTANADNVDKISSVVGMLKGTLERKKLTNPTERGIAEDSSLGHYCAQEVLGETCLNQGQGNYFIHETPRMFEDPGMNMLSHETSQSESSAATLVVSAGFEACDGPSNSGQTMSESSRKRLGNGKSSEMAPYTKNGGGKGKESNTTNSLRLQSILKRCDNLEKEVRSLKLNLSFMNRYCQKH</sequence>
<reference evidence="3 4" key="1">
    <citation type="journal article" date="2019" name="Genome Biol. Evol.">
        <title>The Rhododendron genome and chromosomal organization provide insight into shared whole-genome duplications across the heath family (Ericaceae).</title>
        <authorList>
            <person name="Soza V.L."/>
            <person name="Lindsley D."/>
            <person name="Waalkes A."/>
            <person name="Ramage E."/>
            <person name="Patwardhan R.P."/>
            <person name="Burton J.N."/>
            <person name="Adey A."/>
            <person name="Kumar A."/>
            <person name="Qiu R."/>
            <person name="Shendure J."/>
            <person name="Hall B."/>
        </authorList>
    </citation>
    <scope>NUCLEOTIDE SEQUENCE [LARGE SCALE GENOMIC DNA]</scope>
    <source>
        <strain evidence="3">RSF 1966-606</strain>
    </source>
</reference>
<feature type="compositionally biased region" description="Polar residues" evidence="2">
    <location>
        <begin position="22"/>
        <end position="33"/>
    </location>
</feature>
<dbReference type="EMBL" id="QEFC01000030">
    <property type="protein sequence ID" value="KAE9467472.1"/>
    <property type="molecule type" value="Genomic_DNA"/>
</dbReference>
<accession>A0A6A4MEQ7</accession>
<feature type="compositionally biased region" description="Gly residues" evidence="2">
    <location>
        <begin position="1"/>
        <end position="11"/>
    </location>
</feature>
<protein>
    <submittedName>
        <fullName evidence="3">Uncharacterized protein</fullName>
    </submittedName>
</protein>
<feature type="region of interest" description="Disordered" evidence="2">
    <location>
        <begin position="319"/>
        <end position="361"/>
    </location>
</feature>
<dbReference type="GO" id="GO:0036377">
    <property type="term" value="P:arbuscular mycorrhizal association"/>
    <property type="evidence" value="ECO:0007669"/>
    <property type="project" value="InterPro"/>
</dbReference>
<comment type="caution">
    <text evidence="3">The sequence shown here is derived from an EMBL/GenBank/DDBJ whole genome shotgun (WGS) entry which is preliminary data.</text>
</comment>
<name>A0A6A4MEQ7_9ERIC</name>
<evidence type="ECO:0000313" key="4">
    <source>
        <dbReference type="Proteomes" id="UP000428333"/>
    </source>
</evidence>
<dbReference type="Proteomes" id="UP000428333">
    <property type="component" value="Linkage Group LG01"/>
</dbReference>
<organism evidence="3 4">
    <name type="scientific">Rhododendron williamsianum</name>
    <dbReference type="NCBI Taxonomy" id="262921"/>
    <lineage>
        <taxon>Eukaryota</taxon>
        <taxon>Viridiplantae</taxon>
        <taxon>Streptophyta</taxon>
        <taxon>Embryophyta</taxon>
        <taxon>Tracheophyta</taxon>
        <taxon>Spermatophyta</taxon>
        <taxon>Magnoliopsida</taxon>
        <taxon>eudicotyledons</taxon>
        <taxon>Gunneridae</taxon>
        <taxon>Pentapetalae</taxon>
        <taxon>asterids</taxon>
        <taxon>Ericales</taxon>
        <taxon>Ericaceae</taxon>
        <taxon>Ericoideae</taxon>
        <taxon>Rhodoreae</taxon>
        <taxon>Rhododendron</taxon>
    </lineage>
</organism>
<dbReference type="GO" id="GO:0005634">
    <property type="term" value="C:nucleus"/>
    <property type="evidence" value="ECO:0007669"/>
    <property type="project" value="InterPro"/>
</dbReference>